<dbReference type="GO" id="GO:0016491">
    <property type="term" value="F:oxidoreductase activity"/>
    <property type="evidence" value="ECO:0007669"/>
    <property type="project" value="InterPro"/>
</dbReference>
<evidence type="ECO:0000259" key="2">
    <source>
        <dbReference type="Pfam" id="PF00578"/>
    </source>
</evidence>
<feature type="active site" description="Cysteine sulfenic acid (-SOH) intermediate; for peroxidase activity" evidence="1">
    <location>
        <position position="46"/>
    </location>
</feature>
<evidence type="ECO:0000313" key="4">
    <source>
        <dbReference type="Proteomes" id="UP001371456"/>
    </source>
</evidence>
<proteinExistence type="predicted"/>
<evidence type="ECO:0000313" key="3">
    <source>
        <dbReference type="EMBL" id="KAK6777643.1"/>
    </source>
</evidence>
<dbReference type="InterPro" id="IPR024706">
    <property type="entry name" value="Peroxiredoxin_AhpC-typ"/>
</dbReference>
<gene>
    <name evidence="3" type="ORF">RDI58_024361</name>
</gene>
<feature type="domain" description="Alkyl hydroperoxide reductase subunit C/ Thiol specific antioxidant" evidence="2">
    <location>
        <begin position="6"/>
        <end position="133"/>
    </location>
</feature>
<dbReference type="GO" id="GO:0016209">
    <property type="term" value="F:antioxidant activity"/>
    <property type="evidence" value="ECO:0007669"/>
    <property type="project" value="InterPro"/>
</dbReference>
<dbReference type="SUPFAM" id="SSF52833">
    <property type="entry name" value="Thioredoxin-like"/>
    <property type="match status" value="1"/>
</dbReference>
<comment type="caution">
    <text evidence="3">The sequence shown here is derived from an EMBL/GenBank/DDBJ whole genome shotgun (WGS) entry which is preliminary data.</text>
</comment>
<reference evidence="3 4" key="1">
    <citation type="submission" date="2024-02" db="EMBL/GenBank/DDBJ databases">
        <title>de novo genome assembly of Solanum bulbocastanum strain 11H21.</title>
        <authorList>
            <person name="Hosaka A.J."/>
        </authorList>
    </citation>
    <scope>NUCLEOTIDE SEQUENCE [LARGE SCALE GENOMIC DNA]</scope>
    <source>
        <tissue evidence="3">Young leaves</tissue>
    </source>
</reference>
<dbReference type="Pfam" id="PF00578">
    <property type="entry name" value="AhpC-TSA"/>
    <property type="match status" value="1"/>
</dbReference>
<dbReference type="Proteomes" id="UP001371456">
    <property type="component" value="Unassembled WGS sequence"/>
</dbReference>
<accession>A0AAN8Y5J1</accession>
<evidence type="ECO:0000256" key="1">
    <source>
        <dbReference type="PIRSR" id="PIRSR000239-1"/>
    </source>
</evidence>
<dbReference type="Gene3D" id="3.40.30.10">
    <property type="entry name" value="Glutaredoxin"/>
    <property type="match status" value="1"/>
</dbReference>
<keyword evidence="4" id="KW-1185">Reference proteome</keyword>
<dbReference type="PIRSF" id="PIRSF000239">
    <property type="entry name" value="AHPC"/>
    <property type="match status" value="1"/>
</dbReference>
<sequence>MPGLTIRDDLPNLQVETNHGKMKLHDYVGDSYTILFSHPGDFTPVCTTELAMMAALASSLREELYLWDFLVIMFSHTEWIKDIEAYNKVTCPIIADLKRELIKQLNMVDPDETDSSGNKLPSRALHIVGPDKKGFDTANLPSGKCYLRFTNV</sequence>
<protein>
    <recommendedName>
        <fullName evidence="2">Alkyl hydroperoxide reductase subunit C/ Thiol specific antioxidant domain-containing protein</fullName>
    </recommendedName>
</protein>
<dbReference type="InterPro" id="IPR000866">
    <property type="entry name" value="AhpC/TSA"/>
</dbReference>
<dbReference type="AlphaFoldDB" id="A0AAN8Y5J1"/>
<name>A0AAN8Y5J1_SOLBU</name>
<organism evidence="3 4">
    <name type="scientific">Solanum bulbocastanum</name>
    <name type="common">Wild potato</name>
    <dbReference type="NCBI Taxonomy" id="147425"/>
    <lineage>
        <taxon>Eukaryota</taxon>
        <taxon>Viridiplantae</taxon>
        <taxon>Streptophyta</taxon>
        <taxon>Embryophyta</taxon>
        <taxon>Tracheophyta</taxon>
        <taxon>Spermatophyta</taxon>
        <taxon>Magnoliopsida</taxon>
        <taxon>eudicotyledons</taxon>
        <taxon>Gunneridae</taxon>
        <taxon>Pentapetalae</taxon>
        <taxon>asterids</taxon>
        <taxon>lamiids</taxon>
        <taxon>Solanales</taxon>
        <taxon>Solanaceae</taxon>
        <taxon>Solanoideae</taxon>
        <taxon>Solaneae</taxon>
        <taxon>Solanum</taxon>
    </lineage>
</organism>
<dbReference type="EMBL" id="JBANQN010000010">
    <property type="protein sequence ID" value="KAK6777643.1"/>
    <property type="molecule type" value="Genomic_DNA"/>
</dbReference>
<dbReference type="InterPro" id="IPR036249">
    <property type="entry name" value="Thioredoxin-like_sf"/>
</dbReference>